<evidence type="ECO:0000313" key="2">
    <source>
        <dbReference type="EMBL" id="RPA75189.1"/>
    </source>
</evidence>
<dbReference type="AlphaFoldDB" id="A0A3N4HN75"/>
<dbReference type="EMBL" id="ML119769">
    <property type="protein sequence ID" value="RPA75189.1"/>
    <property type="molecule type" value="Genomic_DNA"/>
</dbReference>
<dbReference type="Proteomes" id="UP000275078">
    <property type="component" value="Unassembled WGS sequence"/>
</dbReference>
<feature type="region of interest" description="Disordered" evidence="1">
    <location>
        <begin position="375"/>
        <end position="394"/>
    </location>
</feature>
<evidence type="ECO:0000313" key="3">
    <source>
        <dbReference type="Proteomes" id="UP000275078"/>
    </source>
</evidence>
<organism evidence="2 3">
    <name type="scientific">Ascobolus immersus RN42</name>
    <dbReference type="NCBI Taxonomy" id="1160509"/>
    <lineage>
        <taxon>Eukaryota</taxon>
        <taxon>Fungi</taxon>
        <taxon>Dikarya</taxon>
        <taxon>Ascomycota</taxon>
        <taxon>Pezizomycotina</taxon>
        <taxon>Pezizomycetes</taxon>
        <taxon>Pezizales</taxon>
        <taxon>Ascobolaceae</taxon>
        <taxon>Ascobolus</taxon>
    </lineage>
</organism>
<sequence>MASPESDSIDKEAVSDDHLWRALTKLSKIFPGKGLGLYESTVNEAKKKVDKDIITALHSFAALSIRFGEVVAASMSSATADHLSLFVCKTNDSEDANDDESNPNASYSIVRNTRPSDRSPASDGEVMYIAVARKPTFPKGFSAAPNVFNLLAEKWRMKWEEHVGFLTYIANKSSTMGDADAFRTYSVLAGTKKHEHRLLKTPILIRNYSYYDTITNIGTELIATLPISSIPYGSFVSRNGKVKDFLTIEDLISLRIILENESFKSLAADFVKSLVKQDATVVIELDISQQQEQLLVAGLWEIVRHSLTVLKSAFGKVDPGTVNADVLRDVWSDVHAVFLFLKHSVHNSNWMRWLFCKHWSADIIVERVCADSGLSDSVSPQQQEDQQVGDGEEDVELDMGTDLSATGRPNICNKIFAWFALICSPMAQVDTVIQYLKRFKKLEVTIVASPDPDSMCLNWQDAIREAFKLSCADRGVSEDTALNEAESVIYVVKNLYAEGTERDKRNLAPLFRRWRFTGAVHCETVLASEILKMSTTGNNQLPEAAKSVSRYIGPSKRCCPMCSIILCCISEELGKEKAIPILFRHSLTCESALPLGLPKKVRQKAIEELASNLAQTLKEFLKSGRTESAGSQQSHALSPTTKNAVLAEGYGAVSKATFPFDSDSDD</sequence>
<feature type="region of interest" description="Disordered" evidence="1">
    <location>
        <begin position="93"/>
        <end position="122"/>
    </location>
</feature>
<accession>A0A3N4HN75</accession>
<keyword evidence="3" id="KW-1185">Reference proteome</keyword>
<name>A0A3N4HN75_ASCIM</name>
<reference evidence="2 3" key="1">
    <citation type="journal article" date="2018" name="Nat. Ecol. Evol.">
        <title>Pezizomycetes genomes reveal the molecular basis of ectomycorrhizal truffle lifestyle.</title>
        <authorList>
            <person name="Murat C."/>
            <person name="Payen T."/>
            <person name="Noel B."/>
            <person name="Kuo A."/>
            <person name="Morin E."/>
            <person name="Chen J."/>
            <person name="Kohler A."/>
            <person name="Krizsan K."/>
            <person name="Balestrini R."/>
            <person name="Da Silva C."/>
            <person name="Montanini B."/>
            <person name="Hainaut M."/>
            <person name="Levati E."/>
            <person name="Barry K.W."/>
            <person name="Belfiori B."/>
            <person name="Cichocki N."/>
            <person name="Clum A."/>
            <person name="Dockter R.B."/>
            <person name="Fauchery L."/>
            <person name="Guy J."/>
            <person name="Iotti M."/>
            <person name="Le Tacon F."/>
            <person name="Lindquist E.A."/>
            <person name="Lipzen A."/>
            <person name="Malagnac F."/>
            <person name="Mello A."/>
            <person name="Molinier V."/>
            <person name="Miyauchi S."/>
            <person name="Poulain J."/>
            <person name="Riccioni C."/>
            <person name="Rubini A."/>
            <person name="Sitrit Y."/>
            <person name="Splivallo R."/>
            <person name="Traeger S."/>
            <person name="Wang M."/>
            <person name="Zifcakova L."/>
            <person name="Wipf D."/>
            <person name="Zambonelli A."/>
            <person name="Paolocci F."/>
            <person name="Nowrousian M."/>
            <person name="Ottonello S."/>
            <person name="Baldrian P."/>
            <person name="Spatafora J.W."/>
            <person name="Henrissat B."/>
            <person name="Nagy L.G."/>
            <person name="Aury J.M."/>
            <person name="Wincker P."/>
            <person name="Grigoriev I.V."/>
            <person name="Bonfante P."/>
            <person name="Martin F.M."/>
        </authorList>
    </citation>
    <scope>NUCLEOTIDE SEQUENCE [LARGE SCALE GENOMIC DNA]</scope>
    <source>
        <strain evidence="2 3">RN42</strain>
    </source>
</reference>
<evidence type="ECO:0000256" key="1">
    <source>
        <dbReference type="SAM" id="MobiDB-lite"/>
    </source>
</evidence>
<gene>
    <name evidence="2" type="ORF">BJ508DRAFT_418246</name>
</gene>
<protein>
    <submittedName>
        <fullName evidence="2">Uncharacterized protein</fullName>
    </submittedName>
</protein>
<dbReference type="OrthoDB" id="5371734at2759"/>
<proteinExistence type="predicted"/>